<dbReference type="EMBL" id="KR029602">
    <property type="protein sequence ID" value="AKH48304.1"/>
    <property type="molecule type" value="Genomic_DNA"/>
</dbReference>
<accession>A0A0F7L6Y4</accession>
<dbReference type="Gene3D" id="2.60.120.200">
    <property type="match status" value="1"/>
</dbReference>
<evidence type="ECO:0000313" key="1">
    <source>
        <dbReference type="EMBL" id="AKH48304.1"/>
    </source>
</evidence>
<name>A0A0F7L6Y4_9VIRU</name>
<reference evidence="1" key="1">
    <citation type="journal article" date="2015" name="Front. Microbiol.">
        <title>Combining genomic sequencing methods to explore viral diversity and reveal potential virus-host interactions.</title>
        <authorList>
            <person name="Chow C.E."/>
            <person name="Winget D.M."/>
            <person name="White R.A.III."/>
            <person name="Hallam S.J."/>
            <person name="Suttle C.A."/>
        </authorList>
    </citation>
    <scope>NUCLEOTIDE SEQUENCE</scope>
    <source>
        <strain evidence="1">Oxic1_7</strain>
    </source>
</reference>
<organism evidence="1">
    <name type="scientific">uncultured marine virus</name>
    <dbReference type="NCBI Taxonomy" id="186617"/>
    <lineage>
        <taxon>Viruses</taxon>
        <taxon>environmental samples</taxon>
    </lineage>
</organism>
<reference evidence="1" key="2">
    <citation type="submission" date="2015-03" db="EMBL/GenBank/DDBJ databases">
        <authorList>
            <person name="Chow C.-E.T."/>
            <person name="Winget D.M."/>
            <person name="White R.A.III."/>
            <person name="Hallam S.J."/>
            <person name="Suttle C.A."/>
        </authorList>
    </citation>
    <scope>NUCLEOTIDE SEQUENCE</scope>
    <source>
        <strain evidence="1">Oxic1_7</strain>
    </source>
</reference>
<dbReference type="InterPro" id="IPR013320">
    <property type="entry name" value="ConA-like_dom_sf"/>
</dbReference>
<dbReference type="SUPFAM" id="SSF49899">
    <property type="entry name" value="Concanavalin A-like lectins/glucanases"/>
    <property type="match status" value="1"/>
</dbReference>
<protein>
    <submittedName>
        <fullName evidence="1">Uncharacterized protein</fullName>
    </submittedName>
</protein>
<sequence length="367" mass="40279">MSDVSSFIRRGHSNSETINKLQAIITPLAFADPEADSLKERIILSSPRRLRTLTSSTGLDITESSTATRKRTSTSLTIVPDTSSPSTFPVSPSTVGTLDFDIAKKYGAGARFDGTQYITIPDNNQFDLSLPYFTMAFWFKTTNGGTQTIYNKSNFNFDQDFCSVCADFSDDYNTEPDTTTEPGLQIRFESNKEKDFCDTCTDFDGSHNTSTHNDRIRVVISDGTNLLDSTVDTGDISDGNWHSIVLVSQDSISDYCTSCADYSDDYATVTSPVITVYVDKVSKGTMDHSSITGDLSNSQNAIIGAENTSFENPLVGDLAILEYDATNWTTANITSYHDDGRINVTSQKLAFYLVGNDSTVDTLDKVY</sequence>
<proteinExistence type="predicted"/>